<dbReference type="GO" id="GO:0005886">
    <property type="term" value="C:plasma membrane"/>
    <property type="evidence" value="ECO:0007669"/>
    <property type="project" value="TreeGrafter"/>
</dbReference>
<dbReference type="FunFam" id="1.20.1270.60:FF:000009">
    <property type="entry name" value="Protein kinase C and casein kinase substrate in neurons 2"/>
    <property type="match status" value="1"/>
</dbReference>
<evidence type="ECO:0000313" key="4">
    <source>
        <dbReference type="EMBL" id="CAG7724889.1"/>
    </source>
</evidence>
<evidence type="ECO:0000313" key="5">
    <source>
        <dbReference type="Proteomes" id="UP000708208"/>
    </source>
</evidence>
<dbReference type="OrthoDB" id="10255128at2759"/>
<reference evidence="4" key="1">
    <citation type="submission" date="2021-06" db="EMBL/GenBank/DDBJ databases">
        <authorList>
            <person name="Hodson N. C."/>
            <person name="Mongue J. A."/>
            <person name="Jaron S. K."/>
        </authorList>
    </citation>
    <scope>NUCLEOTIDE SEQUENCE</scope>
</reference>
<dbReference type="GO" id="GO:0005543">
    <property type="term" value="F:phospholipid binding"/>
    <property type="evidence" value="ECO:0007669"/>
    <property type="project" value="TreeGrafter"/>
</dbReference>
<dbReference type="GO" id="GO:0030100">
    <property type="term" value="P:regulation of endocytosis"/>
    <property type="evidence" value="ECO:0007669"/>
    <property type="project" value="TreeGrafter"/>
</dbReference>
<gene>
    <name evidence="4" type="ORF">AFUS01_LOCUS13881</name>
</gene>
<dbReference type="SMART" id="SM00055">
    <property type="entry name" value="FCH"/>
    <property type="match status" value="1"/>
</dbReference>
<dbReference type="GO" id="GO:0007010">
    <property type="term" value="P:cytoskeleton organization"/>
    <property type="evidence" value="ECO:0007669"/>
    <property type="project" value="TreeGrafter"/>
</dbReference>
<dbReference type="Proteomes" id="UP000708208">
    <property type="component" value="Unassembled WGS sequence"/>
</dbReference>
<dbReference type="InterPro" id="IPR001060">
    <property type="entry name" value="FCH_dom"/>
</dbReference>
<evidence type="ECO:0000256" key="1">
    <source>
        <dbReference type="ARBA" id="ARBA00004184"/>
    </source>
</evidence>
<sequence length="271" mass="31289">MSEESINTIASPSGDSFWDPGNYKRATKRIEDGYKLSNDLIELVQERADAELIYAQNLKSWSKKWSDSIQEGPEYGTSRAAWKGFTVEAAQISQLHKRIKSDLINNVISSIHTWQKDNYSKNVIHLKEAKSIDEQFKKAQKQWEKELAKVKKAKQDYFKACKLEKSKEKNPSKSTGNNLPMKIIEGRFAKNNEGVQAARKNYEKSLQEIKLCIPSYMEDMRKVFDICQHKEAQRLQFFKDVLLNIGKCVSLVNKDVLMPVYEELTRTIKNA</sequence>
<dbReference type="GO" id="GO:0097320">
    <property type="term" value="P:plasma membrane tubulation"/>
    <property type="evidence" value="ECO:0007669"/>
    <property type="project" value="TreeGrafter"/>
</dbReference>
<organism evidence="4 5">
    <name type="scientific">Allacma fusca</name>
    <dbReference type="NCBI Taxonomy" id="39272"/>
    <lineage>
        <taxon>Eukaryota</taxon>
        <taxon>Metazoa</taxon>
        <taxon>Ecdysozoa</taxon>
        <taxon>Arthropoda</taxon>
        <taxon>Hexapoda</taxon>
        <taxon>Collembola</taxon>
        <taxon>Symphypleona</taxon>
        <taxon>Sminthuridae</taxon>
        <taxon>Allacma</taxon>
    </lineage>
</organism>
<dbReference type="Pfam" id="PF00611">
    <property type="entry name" value="FCH"/>
    <property type="match status" value="1"/>
</dbReference>
<feature type="domain" description="F-BAR" evidence="3">
    <location>
        <begin position="11"/>
        <end position="271"/>
    </location>
</feature>
<name>A0A8J2JR44_9HEXA</name>
<comment type="caution">
    <text evidence="4">The sequence shown here is derived from an EMBL/GenBank/DDBJ whole genome shotgun (WGS) entry which is preliminary data.</text>
</comment>
<keyword evidence="2" id="KW-0175">Coiled coil</keyword>
<dbReference type="PANTHER" id="PTHR23065:SF11">
    <property type="entry name" value="SYNDAPIN, ISOFORM C"/>
    <property type="match status" value="1"/>
</dbReference>
<protein>
    <recommendedName>
        <fullName evidence="3">F-BAR domain-containing protein</fullName>
    </recommendedName>
</protein>
<keyword evidence="5" id="KW-1185">Reference proteome</keyword>
<dbReference type="AlphaFoldDB" id="A0A8J2JR44"/>
<evidence type="ECO:0000256" key="2">
    <source>
        <dbReference type="PROSITE-ProRule" id="PRU01077"/>
    </source>
</evidence>
<dbReference type="EMBL" id="CAJVCH010115012">
    <property type="protein sequence ID" value="CAG7724889.1"/>
    <property type="molecule type" value="Genomic_DNA"/>
</dbReference>
<proteinExistence type="predicted"/>
<comment type="subcellular location">
    <subcellularLocation>
        <location evidence="1">Endomembrane system</location>
        <topology evidence="1">Peripheral membrane protein</topology>
    </subcellularLocation>
</comment>
<dbReference type="PROSITE" id="PS51741">
    <property type="entry name" value="F_BAR"/>
    <property type="match status" value="1"/>
</dbReference>
<evidence type="ECO:0000259" key="3">
    <source>
        <dbReference type="PROSITE" id="PS51741"/>
    </source>
</evidence>
<dbReference type="GO" id="GO:0005768">
    <property type="term" value="C:endosome"/>
    <property type="evidence" value="ECO:0007669"/>
    <property type="project" value="TreeGrafter"/>
</dbReference>
<accession>A0A8J2JR44</accession>
<feature type="non-terminal residue" evidence="4">
    <location>
        <position position="271"/>
    </location>
</feature>
<dbReference type="PANTHER" id="PTHR23065">
    <property type="entry name" value="PROLINE-SERINE-THREONINE PHOSPHATASE INTERACTING PROTEIN 1"/>
    <property type="match status" value="1"/>
</dbReference>
<dbReference type="InterPro" id="IPR031160">
    <property type="entry name" value="F_BAR_dom"/>
</dbReference>